<evidence type="ECO:0000313" key="1">
    <source>
        <dbReference type="EMBL" id="UOE35616.1"/>
    </source>
</evidence>
<name>A0ABY4B8W7_9BACT</name>
<dbReference type="EMBL" id="CP094534">
    <property type="protein sequence ID" value="UOE35616.1"/>
    <property type="molecule type" value="Genomic_DNA"/>
</dbReference>
<proteinExistence type="predicted"/>
<evidence type="ECO:0000313" key="2">
    <source>
        <dbReference type="Proteomes" id="UP000831390"/>
    </source>
</evidence>
<keyword evidence="2" id="KW-1185">Reference proteome</keyword>
<sequence length="186" mass="20078">MKKQCLLLALPAFLLAVGCKKDDPNDGLPPATQEGKNTGGCFVNGERFIATETPGNILTNPIPPLGGGFAFDSVYYVTLKGMYQGQRATLMLFLRRRITGTYQFNQNTPYFPQAVSSQVLNHATLTTAGSSGETYGTSAQHTGQVVLTRMDYQAGISAGTFDFTAASTFDPSKTVTVTKGRFDRKQ</sequence>
<reference evidence="1 2" key="1">
    <citation type="submission" date="2022-03" db="EMBL/GenBank/DDBJ databases">
        <title>Hymenobactersp. isolated from the air.</title>
        <authorList>
            <person name="Won M."/>
            <person name="Kwon S.-W."/>
        </authorList>
    </citation>
    <scope>NUCLEOTIDE SEQUENCE [LARGE SCALE GENOMIC DNA]</scope>
    <source>
        <strain evidence="1 2">KACC 22596</strain>
    </source>
</reference>
<dbReference type="RefSeq" id="WP_243518026.1">
    <property type="nucleotide sequence ID" value="NZ_CP094534.1"/>
</dbReference>
<dbReference type="InterPro" id="IPR046219">
    <property type="entry name" value="DUF6252"/>
</dbReference>
<organism evidence="1 2">
    <name type="scientific">Hymenobacter monticola</name>
    <dbReference type="NCBI Taxonomy" id="1705399"/>
    <lineage>
        <taxon>Bacteria</taxon>
        <taxon>Pseudomonadati</taxon>
        <taxon>Bacteroidota</taxon>
        <taxon>Cytophagia</taxon>
        <taxon>Cytophagales</taxon>
        <taxon>Hymenobacteraceae</taxon>
        <taxon>Hymenobacter</taxon>
    </lineage>
</organism>
<dbReference type="Proteomes" id="UP000831390">
    <property type="component" value="Chromosome"/>
</dbReference>
<gene>
    <name evidence="1" type="ORF">MTP16_08195</name>
</gene>
<accession>A0ABY4B8W7</accession>
<dbReference type="PROSITE" id="PS51257">
    <property type="entry name" value="PROKAR_LIPOPROTEIN"/>
    <property type="match status" value="1"/>
</dbReference>
<dbReference type="Pfam" id="PF19765">
    <property type="entry name" value="DUF6252"/>
    <property type="match status" value="1"/>
</dbReference>
<protein>
    <submittedName>
        <fullName evidence="1">DUF6252 family protein</fullName>
    </submittedName>
</protein>